<keyword evidence="13" id="KW-1185">Reference proteome</keyword>
<evidence type="ECO:0000256" key="3">
    <source>
        <dbReference type="ARBA" id="ARBA00022452"/>
    </source>
</evidence>
<evidence type="ECO:0000256" key="6">
    <source>
        <dbReference type="ARBA" id="ARBA00023136"/>
    </source>
</evidence>
<dbReference type="SUPFAM" id="SSF56935">
    <property type="entry name" value="Porins"/>
    <property type="match status" value="1"/>
</dbReference>
<sequence length="919" mass="101145">MKKNILIEKKSRVVLTASVLFFAGFGQVYGQETKKDSLKDKNIDEVVIVGSRSGGRSKADSPVPVDVFNLKEASLVLPQTNINQILNAVAPSFTSTVQTNADGTDHLDPAQLRGLGPDQVLVLVNGKRRHTSALINVNGSPGRGTVGTDLNAIPSFALSRIEVLRDGASAQYGSDAIAGVMNLQLKRDTGKLTGQVSYGGYLTDAAKNHTGNWDGDQIQVDLNYGAKVGKKGGFVNVTFSSQYRNPTFRAGVESGNIYNAYNAIEKRASENGVNLSSYFSNINQIKGTPTEQQFVGLVHQYAQKVGYFDNAYQQQIQNAGNISALQGLLGGNYTDQELAYRGQDRRDFNMWVGQSKLNNNQIFVNAEIPLNDTWKVYSFGGYGYRYGTSGGFFRRPNQSRTFTGIYLDGYLPKINTDIHDVSLSAGVKGTWDGWNVDFSNTFGQNSFNYTINNTGNTSLRFNSPSTFNAGGLRFLQNTINLDFSKKFDVLNGLNFAFGGEQRHENFQITPGEPTSYLTYDVNGNPVTDFVNQVRPTDFFGSTLPGGSQVFAGFRDVNAVKKSRNSYAAYADAEVNFTNWLLVDGAVRYENYSDFGNTVNFKLASRIKLTKDLNFRFAGSTGFRAPSIHQIYYNTTSTLYTNGQLLEVGTFSNDSKVAGLLGIPKLKQETSQSVSAGFTYKIPALNLNITADGYWIKVKNRIVLTGQFTRPANPSTPAQVELQQAFDAAGVNAAQFFANAIDTETRGVDVVISHNYKTAGFSLKNDFAINLNKTKRVGDIHSSDLLHNAGLDNVYFSENSRIYLEEAVPRVKASLAHTLQFGKLDVYVRNTYYGKVTGADVIVQPDTHQIMSDRVITDLSVAYGFTKNISLTLGANNVFDVYPSRNLPVSSNNDQFVYTRSTSQFGMNGRYVFTRLNFNF</sequence>
<dbReference type="InterPro" id="IPR000531">
    <property type="entry name" value="Beta-barrel_TonB"/>
</dbReference>
<evidence type="ECO:0000256" key="5">
    <source>
        <dbReference type="ARBA" id="ARBA00023077"/>
    </source>
</evidence>
<dbReference type="Pfam" id="PF00593">
    <property type="entry name" value="TonB_dep_Rec_b-barrel"/>
    <property type="match status" value="1"/>
</dbReference>
<evidence type="ECO:0000259" key="10">
    <source>
        <dbReference type="Pfam" id="PF00593"/>
    </source>
</evidence>
<dbReference type="InterPro" id="IPR036942">
    <property type="entry name" value="Beta-barrel_TonB_sf"/>
</dbReference>
<keyword evidence="4 8" id="KW-0812">Transmembrane</keyword>
<evidence type="ECO:0000256" key="7">
    <source>
        <dbReference type="ARBA" id="ARBA00023237"/>
    </source>
</evidence>
<comment type="caution">
    <text evidence="12">The sequence shown here is derived from an EMBL/GenBank/DDBJ whole genome shotgun (WGS) entry which is preliminary data.</text>
</comment>
<dbReference type="Pfam" id="PF07715">
    <property type="entry name" value="Plug"/>
    <property type="match status" value="1"/>
</dbReference>
<dbReference type="InterPro" id="IPR012910">
    <property type="entry name" value="Plug_dom"/>
</dbReference>
<evidence type="ECO:0000256" key="2">
    <source>
        <dbReference type="ARBA" id="ARBA00022448"/>
    </source>
</evidence>
<evidence type="ECO:0000256" key="8">
    <source>
        <dbReference type="PROSITE-ProRule" id="PRU01360"/>
    </source>
</evidence>
<keyword evidence="7 8" id="KW-0998">Cell outer membrane</keyword>
<evidence type="ECO:0000259" key="11">
    <source>
        <dbReference type="Pfam" id="PF07715"/>
    </source>
</evidence>
<comment type="subcellular location">
    <subcellularLocation>
        <location evidence="1 8">Cell outer membrane</location>
        <topology evidence="1 8">Multi-pass membrane protein</topology>
    </subcellularLocation>
</comment>
<accession>A0ABX3N434</accession>
<gene>
    <name evidence="12" type="ORF">BB021_15530</name>
</gene>
<dbReference type="Gene3D" id="2.40.170.20">
    <property type="entry name" value="TonB-dependent receptor, beta-barrel domain"/>
    <property type="match status" value="1"/>
</dbReference>
<dbReference type="InterPro" id="IPR037066">
    <property type="entry name" value="Plug_dom_sf"/>
</dbReference>
<dbReference type="PROSITE" id="PS52016">
    <property type="entry name" value="TONB_DEPENDENT_REC_3"/>
    <property type="match status" value="1"/>
</dbReference>
<keyword evidence="12" id="KW-0675">Receptor</keyword>
<comment type="similarity">
    <text evidence="8 9">Belongs to the TonB-dependent receptor family.</text>
</comment>
<protein>
    <submittedName>
        <fullName evidence="12">TonB-dependent receptor</fullName>
    </submittedName>
</protein>
<dbReference type="InterPro" id="IPR039426">
    <property type="entry name" value="TonB-dep_rcpt-like"/>
</dbReference>
<dbReference type="EMBL" id="MBDS01000019">
    <property type="protein sequence ID" value="OPB84986.1"/>
    <property type="molecule type" value="Genomic_DNA"/>
</dbReference>
<keyword evidence="6 8" id="KW-0472">Membrane</keyword>
<evidence type="ECO:0000256" key="1">
    <source>
        <dbReference type="ARBA" id="ARBA00004571"/>
    </source>
</evidence>
<reference evidence="12 13" key="1">
    <citation type="submission" date="2016-07" db="EMBL/GenBank/DDBJ databases">
        <title>Revisiting the Taxonomy of the Elizabethkingia Genus based on Whole-Genome Sequencing, Optical Mapping, and MALDI-TOF.</title>
        <authorList>
            <person name="Nicholson A.C."/>
        </authorList>
    </citation>
    <scope>NUCLEOTIDE SEQUENCE [LARGE SCALE GENOMIC DNA]</scope>
    <source>
        <strain evidence="12 13">C1558</strain>
    </source>
</reference>
<evidence type="ECO:0000313" key="13">
    <source>
        <dbReference type="Proteomes" id="UP000190016"/>
    </source>
</evidence>
<feature type="domain" description="TonB-dependent receptor plug" evidence="11">
    <location>
        <begin position="58"/>
        <end position="180"/>
    </location>
</feature>
<evidence type="ECO:0000313" key="12">
    <source>
        <dbReference type="EMBL" id="OPB84986.1"/>
    </source>
</evidence>
<keyword evidence="2 8" id="KW-0813">Transport</keyword>
<evidence type="ECO:0000256" key="4">
    <source>
        <dbReference type="ARBA" id="ARBA00022692"/>
    </source>
</evidence>
<keyword evidence="5 9" id="KW-0798">TonB box</keyword>
<organism evidence="12 13">
    <name type="scientific">Elizabethkingia ursingii</name>
    <dbReference type="NCBI Taxonomy" id="1756150"/>
    <lineage>
        <taxon>Bacteria</taxon>
        <taxon>Pseudomonadati</taxon>
        <taxon>Bacteroidota</taxon>
        <taxon>Flavobacteriia</taxon>
        <taxon>Flavobacteriales</taxon>
        <taxon>Weeksellaceae</taxon>
        <taxon>Elizabethkingia</taxon>
    </lineage>
</organism>
<feature type="domain" description="TonB-dependent receptor-like beta-barrel" evidence="10">
    <location>
        <begin position="383"/>
        <end position="877"/>
    </location>
</feature>
<dbReference type="PANTHER" id="PTHR47234">
    <property type="match status" value="1"/>
</dbReference>
<dbReference type="Proteomes" id="UP000190016">
    <property type="component" value="Unassembled WGS sequence"/>
</dbReference>
<name>A0ABX3N434_9FLAO</name>
<dbReference type="PANTHER" id="PTHR47234:SF3">
    <property type="entry name" value="SECRETIN_TONB SHORT N-TERMINAL DOMAIN-CONTAINING PROTEIN"/>
    <property type="match status" value="1"/>
</dbReference>
<keyword evidence="3 8" id="KW-1134">Transmembrane beta strand</keyword>
<proteinExistence type="inferred from homology"/>
<dbReference type="Gene3D" id="2.170.130.10">
    <property type="entry name" value="TonB-dependent receptor, plug domain"/>
    <property type="match status" value="1"/>
</dbReference>
<evidence type="ECO:0000256" key="9">
    <source>
        <dbReference type="RuleBase" id="RU003357"/>
    </source>
</evidence>